<dbReference type="Pfam" id="PF01336">
    <property type="entry name" value="tRNA_anti-codon"/>
    <property type="match status" value="1"/>
</dbReference>
<keyword evidence="4 7" id="KW-0067">ATP-binding</keyword>
<comment type="subcellular location">
    <subcellularLocation>
        <location evidence="7">Cytoplasm</location>
    </subcellularLocation>
</comment>
<evidence type="ECO:0000313" key="11">
    <source>
        <dbReference type="Proteomes" id="UP000220102"/>
    </source>
</evidence>
<dbReference type="CDD" id="cd00777">
    <property type="entry name" value="AspRS_core"/>
    <property type="match status" value="1"/>
</dbReference>
<proteinExistence type="inferred from homology"/>
<dbReference type="GO" id="GO:0004815">
    <property type="term" value="F:aspartate-tRNA ligase activity"/>
    <property type="evidence" value="ECO:0007669"/>
    <property type="project" value="UniProtKB-UniRule"/>
</dbReference>
<evidence type="ECO:0000256" key="3">
    <source>
        <dbReference type="ARBA" id="ARBA00022741"/>
    </source>
</evidence>
<dbReference type="InterPro" id="IPR006195">
    <property type="entry name" value="aa-tRNA-synth_II"/>
</dbReference>
<dbReference type="Pfam" id="PF02938">
    <property type="entry name" value="GAD"/>
    <property type="match status" value="1"/>
</dbReference>
<dbReference type="GO" id="GO:0005524">
    <property type="term" value="F:ATP binding"/>
    <property type="evidence" value="ECO:0007669"/>
    <property type="project" value="UniProtKB-UniRule"/>
</dbReference>
<keyword evidence="2 7" id="KW-0436">Ligase</keyword>
<evidence type="ECO:0000256" key="5">
    <source>
        <dbReference type="ARBA" id="ARBA00022917"/>
    </source>
</evidence>
<dbReference type="AlphaFoldDB" id="A0A2A8D0K2"/>
<feature type="binding site" evidence="7">
    <location>
        <position position="249"/>
    </location>
    <ligand>
        <name>ATP</name>
        <dbReference type="ChEBI" id="CHEBI:30616"/>
    </ligand>
</feature>
<dbReference type="NCBIfam" id="NF001750">
    <property type="entry name" value="PRK00476.1"/>
    <property type="match status" value="1"/>
</dbReference>
<dbReference type="Gene3D" id="3.30.930.10">
    <property type="entry name" value="Bira Bifunctional Protein, Domain 2"/>
    <property type="match status" value="1"/>
</dbReference>
<keyword evidence="3 7" id="KW-0547">Nucleotide-binding</keyword>
<dbReference type="InterPro" id="IPR047090">
    <property type="entry name" value="AspRS_core"/>
</dbReference>
<evidence type="ECO:0000256" key="8">
    <source>
        <dbReference type="SAM" id="MobiDB-lite"/>
    </source>
</evidence>
<dbReference type="InterPro" id="IPR045864">
    <property type="entry name" value="aa-tRNA-synth_II/BPL/LPL"/>
</dbReference>
<comment type="catalytic activity">
    <reaction evidence="7">
        <text>tRNA(Asp) + L-aspartate + ATP = L-aspartyl-tRNA(Asp) + AMP + diphosphate</text>
        <dbReference type="Rhea" id="RHEA:19649"/>
        <dbReference type="Rhea" id="RHEA-COMP:9660"/>
        <dbReference type="Rhea" id="RHEA-COMP:9678"/>
        <dbReference type="ChEBI" id="CHEBI:29991"/>
        <dbReference type="ChEBI" id="CHEBI:30616"/>
        <dbReference type="ChEBI" id="CHEBI:33019"/>
        <dbReference type="ChEBI" id="CHEBI:78442"/>
        <dbReference type="ChEBI" id="CHEBI:78516"/>
        <dbReference type="ChEBI" id="CHEBI:456215"/>
        <dbReference type="EC" id="6.1.1.12"/>
    </reaction>
</comment>
<dbReference type="InterPro" id="IPR004115">
    <property type="entry name" value="GAD-like_sf"/>
</dbReference>
<comment type="subunit">
    <text evidence="7">Homodimer.</text>
</comment>
<dbReference type="SUPFAM" id="SSF55261">
    <property type="entry name" value="GAD domain-like"/>
    <property type="match status" value="1"/>
</dbReference>
<evidence type="ECO:0000256" key="2">
    <source>
        <dbReference type="ARBA" id="ARBA00022598"/>
    </source>
</evidence>
<dbReference type="InterPro" id="IPR012340">
    <property type="entry name" value="NA-bd_OB-fold"/>
</dbReference>
<dbReference type="InterPro" id="IPR004365">
    <property type="entry name" value="NA-bd_OB_tRNA"/>
</dbReference>
<accession>A0A2A8D0K2</accession>
<dbReference type="CDD" id="cd04317">
    <property type="entry name" value="EcAspRS_like_N"/>
    <property type="match status" value="1"/>
</dbReference>
<keyword evidence="7" id="KW-0963">Cytoplasm</keyword>
<feature type="binding site" evidence="7">
    <location>
        <position position="240"/>
    </location>
    <ligand>
        <name>L-aspartate</name>
        <dbReference type="ChEBI" id="CHEBI:29991"/>
    </ligand>
</feature>
<dbReference type="Gene3D" id="3.30.1360.30">
    <property type="entry name" value="GAD-like domain"/>
    <property type="match status" value="1"/>
</dbReference>
<dbReference type="Pfam" id="PF00152">
    <property type="entry name" value="tRNA-synt_2"/>
    <property type="match status" value="1"/>
</dbReference>
<feature type="binding site" evidence="7">
    <location>
        <position position="194"/>
    </location>
    <ligand>
        <name>L-aspartate</name>
        <dbReference type="ChEBI" id="CHEBI:29991"/>
    </ligand>
</feature>
<protein>
    <recommendedName>
        <fullName evidence="7">Aspartate--tRNA ligase</fullName>
        <ecNumber evidence="7">6.1.1.12</ecNumber>
    </recommendedName>
    <alternativeName>
        <fullName evidence="7">Aspartyl-tRNA synthetase</fullName>
        <shortName evidence="7">AspRS</shortName>
    </alternativeName>
</protein>
<dbReference type="GO" id="GO:0003676">
    <property type="term" value="F:nucleic acid binding"/>
    <property type="evidence" value="ECO:0007669"/>
    <property type="project" value="InterPro"/>
</dbReference>
<dbReference type="RefSeq" id="WP_098074518.1">
    <property type="nucleotide sequence ID" value="NZ_PDEQ01000002.1"/>
</dbReference>
<dbReference type="GO" id="GO:0006422">
    <property type="term" value="P:aspartyl-tRNA aminoacylation"/>
    <property type="evidence" value="ECO:0007669"/>
    <property type="project" value="UniProtKB-UniRule"/>
</dbReference>
<dbReference type="PROSITE" id="PS50862">
    <property type="entry name" value="AA_TRNA_LIGASE_II"/>
    <property type="match status" value="1"/>
</dbReference>
<dbReference type="InterPro" id="IPR004524">
    <property type="entry name" value="Asp-tRNA-ligase_1"/>
</dbReference>
<evidence type="ECO:0000313" key="10">
    <source>
        <dbReference type="EMBL" id="PEN14337.1"/>
    </source>
</evidence>
<dbReference type="InterPro" id="IPR002312">
    <property type="entry name" value="Asp/Asn-tRNA-synth_IIb"/>
</dbReference>
<comment type="similarity">
    <text evidence="1 7">Belongs to the class-II aminoacyl-tRNA synthetase family. Type 1 subfamily.</text>
</comment>
<dbReference type="SUPFAM" id="SSF50249">
    <property type="entry name" value="Nucleic acid-binding proteins"/>
    <property type="match status" value="1"/>
</dbReference>
<evidence type="ECO:0000256" key="7">
    <source>
        <dbReference type="HAMAP-Rule" id="MF_00044"/>
    </source>
</evidence>
<keyword evidence="5 7" id="KW-0648">Protein biosynthesis</keyword>
<dbReference type="PANTHER" id="PTHR22594">
    <property type="entry name" value="ASPARTYL/LYSYL-TRNA SYNTHETASE"/>
    <property type="match status" value="1"/>
</dbReference>
<feature type="binding site" evidence="7">
    <location>
        <position position="508"/>
    </location>
    <ligand>
        <name>ATP</name>
        <dbReference type="ChEBI" id="CHEBI:30616"/>
    </ligand>
</feature>
<feature type="region of interest" description="Aspartate" evidence="7">
    <location>
        <begin position="218"/>
        <end position="221"/>
    </location>
</feature>
<evidence type="ECO:0000256" key="6">
    <source>
        <dbReference type="ARBA" id="ARBA00023146"/>
    </source>
</evidence>
<sequence>MSEHPRSDLIAADTHGTRTHTCGDLRPENSGEEVVLKGWVDTRRDLGGLVFIDLRDRHGLTQIVFSSQMNEEAYDIAGKLRSEDVISIRGTVQDRSDSAKNDSLPTGHIEVSVDDICVLNTSETTPFVVTAHDDRRVEANEDLRLKHRYLDLRRPELQKNLALRHRLYQTTRRFFDEHDFLEIETPVLTKSTPEGARDFLVPSRMHPGRFYALPQSPQTYKQLLMVGGLDRYVQITKCFRDEALRADRQLEFTQIDVEMTFATEETIYDLMEGLMAALWRDIKDVELQTPFPRMPYREALETYGSDKPDVRFDLKLNDVSDVFAECGFRVFESIVDSGGKIIAIRVPGEGDRGRSAMDRLEDHVTKDIGAAGLIYFKLPSDGSGIQQNVSENALPTEYVEQAVEQVGAETGDLVLVLAGDAPTVYKQSGHLRLHVAKELDLVPEPGEGDDQFLWITDFPLVEHDEEEDRYVALHHPFTSPHPDDLDKLDDAPDEARARGYDLVLNGNEIGGGSIRIHQRHIQEKMFDVLGIGKEEAQDRFGFLLDAFRYGAPPHGGIAFGLDRLVMLLAGANSLRDVIAFPMTQSAQEPMVKSPDWVDPQQLKELHIRLELPDDVEPPQRTHSRLAS</sequence>
<feature type="binding site" evidence="7">
    <location>
        <position position="515"/>
    </location>
    <ligand>
        <name>L-aspartate</name>
        <dbReference type="ChEBI" id="CHEBI:29991"/>
    </ligand>
</feature>
<keyword evidence="11" id="KW-1185">Reference proteome</keyword>
<dbReference type="InterPro" id="IPR047089">
    <property type="entry name" value="Asp-tRNA-ligase_1_N"/>
</dbReference>
<comment type="caution">
    <text evidence="7">Lacks conserved residue(s) required for the propagation of feature annotation.</text>
</comment>
<feature type="region of interest" description="Disordered" evidence="8">
    <location>
        <begin position="1"/>
        <end position="20"/>
    </location>
</feature>
<dbReference type="GO" id="GO:0005737">
    <property type="term" value="C:cytoplasm"/>
    <property type="evidence" value="ECO:0007669"/>
    <property type="project" value="UniProtKB-SubCell"/>
</dbReference>
<dbReference type="Proteomes" id="UP000220102">
    <property type="component" value="Unassembled WGS sequence"/>
</dbReference>
<dbReference type="OrthoDB" id="9802326at2"/>
<feature type="domain" description="Aminoacyl-transfer RNA synthetases class-II family profile" evidence="9">
    <location>
        <begin position="161"/>
        <end position="581"/>
    </location>
</feature>
<dbReference type="HAMAP" id="MF_00044">
    <property type="entry name" value="Asp_tRNA_synth_type1"/>
    <property type="match status" value="1"/>
</dbReference>
<dbReference type="PANTHER" id="PTHR22594:SF5">
    <property type="entry name" value="ASPARTATE--TRNA LIGASE, MITOCHONDRIAL"/>
    <property type="match status" value="1"/>
</dbReference>
<comment type="caution">
    <text evidence="10">The sequence shown here is derived from an EMBL/GenBank/DDBJ whole genome shotgun (WGS) entry which is preliminary data.</text>
</comment>
<feature type="binding site" evidence="7">
    <location>
        <begin position="240"/>
        <end position="242"/>
    </location>
    <ligand>
        <name>ATP</name>
        <dbReference type="ChEBI" id="CHEBI:30616"/>
    </ligand>
</feature>
<feature type="binding site" evidence="7">
    <location>
        <begin position="560"/>
        <end position="563"/>
    </location>
    <ligand>
        <name>ATP</name>
        <dbReference type="ChEBI" id="CHEBI:30616"/>
    </ligand>
</feature>
<keyword evidence="6 7" id="KW-0030">Aminoacyl-tRNA synthetase</keyword>
<dbReference type="PRINTS" id="PR01042">
    <property type="entry name" value="TRNASYNTHASP"/>
</dbReference>
<feature type="binding site" evidence="7">
    <location>
        <position position="474"/>
    </location>
    <ligand>
        <name>L-aspartate</name>
        <dbReference type="ChEBI" id="CHEBI:29991"/>
    </ligand>
</feature>
<dbReference type="EC" id="6.1.1.12" evidence="7"/>
<evidence type="ECO:0000256" key="1">
    <source>
        <dbReference type="ARBA" id="ARBA00006303"/>
    </source>
</evidence>
<evidence type="ECO:0000259" key="9">
    <source>
        <dbReference type="PROSITE" id="PS50862"/>
    </source>
</evidence>
<dbReference type="EMBL" id="PDEQ01000002">
    <property type="protein sequence ID" value="PEN14337.1"/>
    <property type="molecule type" value="Genomic_DNA"/>
</dbReference>
<dbReference type="InterPro" id="IPR004364">
    <property type="entry name" value="Aa-tRNA-synt_II"/>
</dbReference>
<reference evidence="10 11" key="1">
    <citation type="submission" date="2017-10" db="EMBL/GenBank/DDBJ databases">
        <title>Draft genome of Longibacter Salinarum.</title>
        <authorList>
            <person name="Goh K.M."/>
            <person name="Shamsir M.S."/>
            <person name="Lim S.W."/>
        </authorList>
    </citation>
    <scope>NUCLEOTIDE SEQUENCE [LARGE SCALE GENOMIC DNA]</scope>
    <source>
        <strain evidence="10 11">KCTC 52045</strain>
    </source>
</reference>
<comment type="function">
    <text evidence="7">Catalyzes the attachment of L-aspartate to tRNA(Asp) in a two-step reaction: L-aspartate is first activated by ATP to form Asp-AMP and then transferred to the acceptor end of tRNA(Asp).</text>
</comment>
<dbReference type="SUPFAM" id="SSF55681">
    <property type="entry name" value="Class II aaRS and biotin synthetases"/>
    <property type="match status" value="1"/>
</dbReference>
<gene>
    <name evidence="7" type="primary">aspS</name>
    <name evidence="10" type="ORF">CRI94_04695</name>
</gene>
<organism evidence="10 11">
    <name type="scientific">Longibacter salinarum</name>
    <dbReference type="NCBI Taxonomy" id="1850348"/>
    <lineage>
        <taxon>Bacteria</taxon>
        <taxon>Pseudomonadati</taxon>
        <taxon>Rhodothermota</taxon>
        <taxon>Rhodothermia</taxon>
        <taxon>Rhodothermales</taxon>
        <taxon>Salisaetaceae</taxon>
        <taxon>Longibacter</taxon>
    </lineage>
</organism>
<dbReference type="Gene3D" id="2.40.50.140">
    <property type="entry name" value="Nucleic acid-binding proteins"/>
    <property type="match status" value="1"/>
</dbReference>
<dbReference type="NCBIfam" id="TIGR00459">
    <property type="entry name" value="aspS_bact"/>
    <property type="match status" value="1"/>
</dbReference>
<dbReference type="InterPro" id="IPR029351">
    <property type="entry name" value="GAD_dom"/>
</dbReference>
<evidence type="ECO:0000256" key="4">
    <source>
        <dbReference type="ARBA" id="ARBA00022840"/>
    </source>
</evidence>
<name>A0A2A8D0K2_9BACT</name>